<dbReference type="KEGG" id="cint:HZF06_18735"/>
<comment type="similarity">
    <text evidence="3">Belongs to the DegT/DnrJ/EryC1 family.</text>
</comment>
<reference evidence="4 5" key="1">
    <citation type="submission" date="2020-07" db="EMBL/GenBank/DDBJ databases">
        <title>Electron transfer.</title>
        <authorList>
            <person name="Huang L."/>
            <person name="Liu X."/>
            <person name="Zhou S."/>
        </authorList>
    </citation>
    <scope>NUCLEOTIDE SEQUENCE [LARGE SCALE GENOMIC DNA]</scope>
    <source>
        <strain evidence="4 5">Lx1</strain>
    </source>
</reference>
<dbReference type="EMBL" id="CP059378">
    <property type="protein sequence ID" value="QLY82396.1"/>
    <property type="molecule type" value="Genomic_DNA"/>
</dbReference>
<dbReference type="InterPro" id="IPR015422">
    <property type="entry name" value="PyrdxlP-dep_Trfase_small"/>
</dbReference>
<dbReference type="InterPro" id="IPR015421">
    <property type="entry name" value="PyrdxlP-dep_Trfase_major"/>
</dbReference>
<protein>
    <submittedName>
        <fullName evidence="4">DegT/DnrJ/EryC1/StrS family aminotransferase</fullName>
    </submittedName>
</protein>
<dbReference type="PIRSF" id="PIRSF000390">
    <property type="entry name" value="PLP_StrS"/>
    <property type="match status" value="1"/>
</dbReference>
<organism evidence="4 5">
    <name type="scientific">Clostridium intestinale</name>
    <dbReference type="NCBI Taxonomy" id="36845"/>
    <lineage>
        <taxon>Bacteria</taxon>
        <taxon>Bacillati</taxon>
        <taxon>Bacillota</taxon>
        <taxon>Clostridia</taxon>
        <taxon>Eubacteriales</taxon>
        <taxon>Clostridiaceae</taxon>
        <taxon>Clostridium</taxon>
    </lineage>
</organism>
<dbReference type="InterPro" id="IPR015424">
    <property type="entry name" value="PyrdxlP-dep_Trfase"/>
</dbReference>
<evidence type="ECO:0000256" key="1">
    <source>
        <dbReference type="PIRSR" id="PIRSR000390-1"/>
    </source>
</evidence>
<evidence type="ECO:0000256" key="2">
    <source>
        <dbReference type="PIRSR" id="PIRSR000390-2"/>
    </source>
</evidence>
<dbReference type="CDD" id="cd00616">
    <property type="entry name" value="AHBA_syn"/>
    <property type="match status" value="1"/>
</dbReference>
<evidence type="ECO:0000256" key="3">
    <source>
        <dbReference type="RuleBase" id="RU004508"/>
    </source>
</evidence>
<sequence length="375" mass="42039">MEFRDLKSQYERYKNEIDSAIQKVLIQGNFIGGKEVKELEDSLADYVGVKHCITCANGTEAMTLLMMAWDIKEGDAVFVPDFTFFSTGEIVSFRGATPIFVDVDRNTFNIDIVKLERAIQETVREGKLNPKVIIPVDLFGLPANHYEIEKIARKYNLLILEDAAQGFGGNINGKRACSFGNAATTSFFPAKPLGCYGDGGAIFTNNDDLAKLINSLKVHGKGDSKYDNVRIGVNSRLDTIQAAILNVKLKAFINHELEEVNNIYLTYNKLLNGVVETPLIPEGFYSSFAQYTIKLKDKKQRDELKGVLEANGVPSMIYYINPMHKQQAFANLENNYDDFKVTNELADIVLSLPMHPYMSINDVKLICGVIKEYIK</sequence>
<dbReference type="Proteomes" id="UP000512286">
    <property type="component" value="Chromosome"/>
</dbReference>
<keyword evidence="2 3" id="KW-0663">Pyridoxal phosphate</keyword>
<dbReference type="GO" id="GO:0000271">
    <property type="term" value="P:polysaccharide biosynthetic process"/>
    <property type="evidence" value="ECO:0007669"/>
    <property type="project" value="TreeGrafter"/>
</dbReference>
<name>A0A7D6VTB8_9CLOT</name>
<dbReference type="InterPro" id="IPR000653">
    <property type="entry name" value="DegT/StrS_aminotransferase"/>
</dbReference>
<dbReference type="Pfam" id="PF01041">
    <property type="entry name" value="DegT_DnrJ_EryC1"/>
    <property type="match status" value="1"/>
</dbReference>
<dbReference type="Gene3D" id="3.40.640.10">
    <property type="entry name" value="Type I PLP-dependent aspartate aminotransferase-like (Major domain)"/>
    <property type="match status" value="1"/>
</dbReference>
<dbReference type="PANTHER" id="PTHR30244">
    <property type="entry name" value="TRANSAMINASE"/>
    <property type="match status" value="1"/>
</dbReference>
<gene>
    <name evidence="4" type="ORF">HZF06_18735</name>
</gene>
<dbReference type="SUPFAM" id="SSF53383">
    <property type="entry name" value="PLP-dependent transferases"/>
    <property type="match status" value="1"/>
</dbReference>
<dbReference type="PANTHER" id="PTHR30244:SF42">
    <property type="entry name" value="UDP-2-ACETAMIDO-2-DEOXY-3-OXO-D-GLUCURONATE AMINOTRANSFERASE"/>
    <property type="match status" value="1"/>
</dbReference>
<feature type="modified residue" description="N6-(pyridoxal phosphate)lysine" evidence="2">
    <location>
        <position position="191"/>
    </location>
</feature>
<dbReference type="AlphaFoldDB" id="A0A7D6VTB8"/>
<evidence type="ECO:0000313" key="5">
    <source>
        <dbReference type="Proteomes" id="UP000512286"/>
    </source>
</evidence>
<evidence type="ECO:0000313" key="4">
    <source>
        <dbReference type="EMBL" id="QLY82396.1"/>
    </source>
</evidence>
<dbReference type="Gene3D" id="3.90.1150.10">
    <property type="entry name" value="Aspartate Aminotransferase, domain 1"/>
    <property type="match status" value="1"/>
</dbReference>
<keyword evidence="4" id="KW-0808">Transferase</keyword>
<accession>A0A7D6VTB8</accession>
<dbReference type="GO" id="GO:0008483">
    <property type="term" value="F:transaminase activity"/>
    <property type="evidence" value="ECO:0007669"/>
    <property type="project" value="UniProtKB-KW"/>
</dbReference>
<proteinExistence type="inferred from homology"/>
<keyword evidence="4" id="KW-0032">Aminotransferase</keyword>
<feature type="active site" description="Proton acceptor" evidence="1">
    <location>
        <position position="191"/>
    </location>
</feature>
<dbReference type="GO" id="GO:0030170">
    <property type="term" value="F:pyridoxal phosphate binding"/>
    <property type="evidence" value="ECO:0007669"/>
    <property type="project" value="TreeGrafter"/>
</dbReference>